<dbReference type="EMBL" id="NIBG01000013">
    <property type="protein sequence ID" value="PAB58666.1"/>
    <property type="molecule type" value="Genomic_DNA"/>
</dbReference>
<dbReference type="InterPro" id="IPR049488">
    <property type="entry name" value="TM_1030-like_C"/>
</dbReference>
<dbReference type="Pfam" id="PF00440">
    <property type="entry name" value="TetR_N"/>
    <property type="match status" value="1"/>
</dbReference>
<dbReference type="InterPro" id="IPR036271">
    <property type="entry name" value="Tet_transcr_reg_TetR-rel_C_sf"/>
</dbReference>
<name>A0A267MGI9_9FIRM</name>
<feature type="DNA-binding region" description="H-T-H motif" evidence="2">
    <location>
        <begin position="50"/>
        <end position="69"/>
    </location>
</feature>
<dbReference type="PROSITE" id="PS50977">
    <property type="entry name" value="HTH_TETR_2"/>
    <property type="match status" value="1"/>
</dbReference>
<comment type="caution">
    <text evidence="4">The sequence shown here is derived from an EMBL/GenBank/DDBJ whole genome shotgun (WGS) entry which is preliminary data.</text>
</comment>
<dbReference type="Gene3D" id="1.10.357.10">
    <property type="entry name" value="Tetracycline Repressor, domain 2"/>
    <property type="match status" value="1"/>
</dbReference>
<sequence>MTTRSYDLMVISGRYKMPKSTFFNIEEEKRNRIEKAAFNEFYKNKFNEASINNIVKEAKISKGSFYQYFEDKYDIYKHIMDIISQEKIKYLMPVMEKSNELDFFIFLKRLYIRGCEFAVNNPIYYKVAYDFLKDPELMERIYKEYKGMSNDFMFKFLRQGIENGSIREDIDLELISCMISGLNESLSQYIINNVELDNVEKLEYLSDVLIDFLKNGIGK</sequence>
<dbReference type="InterPro" id="IPR050624">
    <property type="entry name" value="HTH-type_Tx_Regulator"/>
</dbReference>
<dbReference type="GO" id="GO:0003677">
    <property type="term" value="F:DNA binding"/>
    <property type="evidence" value="ECO:0007669"/>
    <property type="project" value="UniProtKB-UniRule"/>
</dbReference>
<dbReference type="Proteomes" id="UP000216024">
    <property type="component" value="Unassembled WGS sequence"/>
</dbReference>
<proteinExistence type="predicted"/>
<keyword evidence="5" id="KW-1185">Reference proteome</keyword>
<dbReference type="OrthoDB" id="9812484at2"/>
<gene>
    <name evidence="4" type="ORF">CCE28_14405</name>
</gene>
<keyword evidence="1 2" id="KW-0238">DNA-binding</keyword>
<dbReference type="AlphaFoldDB" id="A0A267MGI9"/>
<dbReference type="InterPro" id="IPR009057">
    <property type="entry name" value="Homeodomain-like_sf"/>
</dbReference>
<dbReference type="PANTHER" id="PTHR43479:SF11">
    <property type="entry name" value="ACREF_ENVCD OPERON REPRESSOR-RELATED"/>
    <property type="match status" value="1"/>
</dbReference>
<evidence type="ECO:0000313" key="4">
    <source>
        <dbReference type="EMBL" id="PAB58666.1"/>
    </source>
</evidence>
<organism evidence="4 5">
    <name type="scientific">Anaeromicrobium sediminis</name>
    <dbReference type="NCBI Taxonomy" id="1478221"/>
    <lineage>
        <taxon>Bacteria</taxon>
        <taxon>Bacillati</taxon>
        <taxon>Bacillota</taxon>
        <taxon>Clostridia</taxon>
        <taxon>Peptostreptococcales</taxon>
        <taxon>Thermotaleaceae</taxon>
        <taxon>Anaeromicrobium</taxon>
    </lineage>
</organism>
<dbReference type="Pfam" id="PF21256">
    <property type="entry name" value="TetR_C_5-like"/>
    <property type="match status" value="1"/>
</dbReference>
<accession>A0A267MGI9</accession>
<dbReference type="SUPFAM" id="SSF48498">
    <property type="entry name" value="Tetracyclin repressor-like, C-terminal domain"/>
    <property type="match status" value="1"/>
</dbReference>
<evidence type="ECO:0000256" key="1">
    <source>
        <dbReference type="ARBA" id="ARBA00023125"/>
    </source>
</evidence>
<evidence type="ECO:0000256" key="2">
    <source>
        <dbReference type="PROSITE-ProRule" id="PRU00335"/>
    </source>
</evidence>
<dbReference type="SUPFAM" id="SSF46689">
    <property type="entry name" value="Homeodomain-like"/>
    <property type="match status" value="1"/>
</dbReference>
<dbReference type="PANTHER" id="PTHR43479">
    <property type="entry name" value="ACREF/ENVCD OPERON REPRESSOR-RELATED"/>
    <property type="match status" value="1"/>
</dbReference>
<protein>
    <recommendedName>
        <fullName evidence="3">HTH tetR-type domain-containing protein</fullName>
    </recommendedName>
</protein>
<evidence type="ECO:0000313" key="5">
    <source>
        <dbReference type="Proteomes" id="UP000216024"/>
    </source>
</evidence>
<evidence type="ECO:0000259" key="3">
    <source>
        <dbReference type="PROSITE" id="PS50977"/>
    </source>
</evidence>
<reference evidence="4 5" key="1">
    <citation type="submission" date="2017-06" db="EMBL/GenBank/DDBJ databases">
        <title>Draft genome sequence of anaerobic fermentative bacterium Anaeromicrobium sediminis DY2726D isolated from West Pacific Ocean sediments.</title>
        <authorList>
            <person name="Zeng X."/>
        </authorList>
    </citation>
    <scope>NUCLEOTIDE SEQUENCE [LARGE SCALE GENOMIC DNA]</scope>
    <source>
        <strain evidence="4 5">DY2726D</strain>
    </source>
</reference>
<feature type="domain" description="HTH tetR-type" evidence="3">
    <location>
        <begin position="27"/>
        <end position="87"/>
    </location>
</feature>
<dbReference type="InterPro" id="IPR001647">
    <property type="entry name" value="HTH_TetR"/>
</dbReference>